<name>A0A0G1YH95_9BACT</name>
<organism evidence="1 2">
    <name type="scientific">candidate division CPR1 bacterium GW2011_GWC1_49_13</name>
    <dbReference type="NCBI Taxonomy" id="1618342"/>
    <lineage>
        <taxon>Bacteria</taxon>
        <taxon>candidate division CPR1</taxon>
    </lineage>
</organism>
<gene>
    <name evidence="1" type="ORF">UY40_C0009G0007</name>
</gene>
<dbReference type="InterPro" id="IPR036390">
    <property type="entry name" value="WH_DNA-bd_sf"/>
</dbReference>
<sequence length="197" mass="22417">MEASSKGDLKRLFVSQVRLDILKLFLLKSEVRYHVREITRQVGAEINAVRRELDNLMTLGMLERTPQKNRLVYALKKEYPHLIEILGLLVKDEGLGKALGGRGVGDVKFAFISVPFLLGRVATPNDIDILMVGSVQMRRVGEIVKAEEKRRGQEINYAVLSEREFNELKKRRDPLILSALLQPKVILTPNSHEYLSL</sequence>
<dbReference type="EMBL" id="LCPW01000009">
    <property type="protein sequence ID" value="KKW05754.1"/>
    <property type="molecule type" value="Genomic_DNA"/>
</dbReference>
<accession>A0A0G1YH95</accession>
<evidence type="ECO:0000313" key="2">
    <source>
        <dbReference type="Proteomes" id="UP000034119"/>
    </source>
</evidence>
<reference evidence="1 2" key="1">
    <citation type="journal article" date="2015" name="Nature">
        <title>rRNA introns, odd ribosomes, and small enigmatic genomes across a large radiation of phyla.</title>
        <authorList>
            <person name="Brown C.T."/>
            <person name="Hug L.A."/>
            <person name="Thomas B.C."/>
            <person name="Sharon I."/>
            <person name="Castelle C.J."/>
            <person name="Singh A."/>
            <person name="Wilkins M.J."/>
            <person name="Williams K.H."/>
            <person name="Banfield J.F."/>
        </authorList>
    </citation>
    <scope>NUCLEOTIDE SEQUENCE [LARGE SCALE GENOMIC DNA]</scope>
</reference>
<proteinExistence type="predicted"/>
<protein>
    <submittedName>
        <fullName evidence="1">Transcriptional regulator</fullName>
    </submittedName>
</protein>
<dbReference type="STRING" id="1618342.UY40_C0009G0007"/>
<comment type="caution">
    <text evidence="1">The sequence shown here is derived from an EMBL/GenBank/DDBJ whole genome shotgun (WGS) entry which is preliminary data.</text>
</comment>
<dbReference type="InterPro" id="IPR036388">
    <property type="entry name" value="WH-like_DNA-bd_sf"/>
</dbReference>
<evidence type="ECO:0000313" key="1">
    <source>
        <dbReference type="EMBL" id="KKW05754.1"/>
    </source>
</evidence>
<dbReference type="Gene3D" id="1.10.10.10">
    <property type="entry name" value="Winged helix-like DNA-binding domain superfamily/Winged helix DNA-binding domain"/>
    <property type="match status" value="1"/>
</dbReference>
<dbReference type="SUPFAM" id="SSF46785">
    <property type="entry name" value="Winged helix' DNA-binding domain"/>
    <property type="match status" value="1"/>
</dbReference>
<dbReference type="AlphaFoldDB" id="A0A0G1YH95"/>
<dbReference type="Proteomes" id="UP000034119">
    <property type="component" value="Unassembled WGS sequence"/>
</dbReference>